<sequence>MLSALVELHDVTPHYEEEIYTTLHLLKTVGVRKFSLLVIPNFQGRYPIDQFQDWVSFIKGLGQEVVIHGFTHSSPFYWQTVIKTYREGEFFKKDLTETYRSVEKALDIMQKVGLHSKVFVPPAWIDNPYLEDVLYAFGIRFLGLRKVIKDLETNREIHSSSLTFANRYVLSFVSILAMPSLLRRNRSLKLIRLAIHAKDMRDKRKITIWRWVLNQVKKERRFVSYEEIFSESGHAPSLPRIQHARRVVERSAWVS</sequence>
<organism evidence="1 2">
    <name type="scientific">Thermocrinis albus (strain DSM 14484 / JCM 11386 / HI 11/12)</name>
    <dbReference type="NCBI Taxonomy" id="638303"/>
    <lineage>
        <taxon>Bacteria</taxon>
        <taxon>Pseudomonadati</taxon>
        <taxon>Aquificota</taxon>
        <taxon>Aquificia</taxon>
        <taxon>Aquificales</taxon>
        <taxon>Aquificaceae</taxon>
        <taxon>Thermocrinis</taxon>
    </lineage>
</organism>
<dbReference type="Pfam" id="PF10096">
    <property type="entry name" value="DUF2334"/>
    <property type="match status" value="1"/>
</dbReference>
<dbReference type="KEGG" id="tal:Thal_1436"/>
<dbReference type="AlphaFoldDB" id="D3SMT5"/>
<name>D3SMT5_THEAH</name>
<accession>D3SMT5</accession>
<dbReference type="GO" id="GO:0005975">
    <property type="term" value="P:carbohydrate metabolic process"/>
    <property type="evidence" value="ECO:0007669"/>
    <property type="project" value="InterPro"/>
</dbReference>
<dbReference type="Gene3D" id="3.20.20.370">
    <property type="entry name" value="Glycoside hydrolase/deacetylase"/>
    <property type="match status" value="1"/>
</dbReference>
<dbReference type="SUPFAM" id="SSF88713">
    <property type="entry name" value="Glycoside hydrolase/deacetylase"/>
    <property type="match status" value="1"/>
</dbReference>
<dbReference type="STRING" id="638303.Thal_1436"/>
<evidence type="ECO:0000313" key="1">
    <source>
        <dbReference type="EMBL" id="ADC90065.1"/>
    </source>
</evidence>
<protein>
    <submittedName>
        <fullName evidence="1">Deacetylase-like protein</fullName>
    </submittedName>
</protein>
<keyword evidence="2" id="KW-1185">Reference proteome</keyword>
<dbReference type="eggNOG" id="COG3233">
    <property type="taxonomic scope" value="Bacteria"/>
</dbReference>
<dbReference type="RefSeq" id="WP_012992471.1">
    <property type="nucleotide sequence ID" value="NC_013894.1"/>
</dbReference>
<dbReference type="CDD" id="cd11374">
    <property type="entry name" value="CE4_u10"/>
    <property type="match status" value="1"/>
</dbReference>
<reference evidence="2" key="1">
    <citation type="journal article" date="2010" name="Stand. Genomic Sci.">
        <title>Complete genome sequence of Thermocrinis albus type strain (HI 11/12T).</title>
        <authorList>
            <person name="Wirth R."/>
            <person name="Sikorski J."/>
            <person name="Brambilla E."/>
            <person name="Misra M."/>
            <person name="Lapidus A."/>
            <person name="Copeland A."/>
            <person name="Nolan M."/>
            <person name="Lucas S."/>
            <person name="Chen F."/>
            <person name="Tice H."/>
            <person name="Cheng J.F."/>
            <person name="Han C."/>
            <person name="Detter J.C."/>
            <person name="Tapia R."/>
            <person name="Bruce D."/>
            <person name="Goodwin L."/>
            <person name="Pitluck S."/>
            <person name="Pati A."/>
            <person name="Anderson I."/>
            <person name="Ivanova N."/>
            <person name="Mavromatis K."/>
            <person name="Mikhailova N."/>
            <person name="Chen A."/>
            <person name="Palaniappan K."/>
            <person name="Bilek Y."/>
            <person name="Hader T."/>
            <person name="Land M."/>
            <person name="Hauser L."/>
            <person name="Chang Y.J."/>
            <person name="Jeffries C.D."/>
            <person name="Tindall B.J."/>
            <person name="Rohde M."/>
            <person name="Goker M."/>
            <person name="Bristow J."/>
            <person name="Eisen J.A."/>
            <person name="Markowitz V."/>
            <person name="Hugenholtz P."/>
            <person name="Kyrpides N.C."/>
            <person name="Klenk H.P."/>
        </authorList>
    </citation>
    <scope>NUCLEOTIDE SEQUENCE [LARGE SCALE GENOMIC DNA]</scope>
    <source>
        <strain evidence="2">DSM 14484 / JCM 11386 / HI 11/12</strain>
    </source>
</reference>
<dbReference type="EMBL" id="CP001931">
    <property type="protein sequence ID" value="ADC90065.1"/>
    <property type="molecule type" value="Genomic_DNA"/>
</dbReference>
<proteinExistence type="predicted"/>
<dbReference type="InterPro" id="IPR018763">
    <property type="entry name" value="DUF2334"/>
</dbReference>
<gene>
    <name evidence="1" type="ordered locus">Thal_1436</name>
</gene>
<dbReference type="HOGENOM" id="CLU_079824_0_0_0"/>
<evidence type="ECO:0000313" key="2">
    <source>
        <dbReference type="Proteomes" id="UP000002043"/>
    </source>
</evidence>
<dbReference type="InterPro" id="IPR011330">
    <property type="entry name" value="Glyco_hydro/deAcase_b/a-brl"/>
</dbReference>
<dbReference type="Proteomes" id="UP000002043">
    <property type="component" value="Chromosome"/>
</dbReference>